<dbReference type="GO" id="GO:0009507">
    <property type="term" value="C:chloroplast"/>
    <property type="evidence" value="ECO:0007669"/>
    <property type="project" value="TreeGrafter"/>
</dbReference>
<keyword evidence="4 9" id="KW-0378">Hydrolase</keyword>
<feature type="domain" description="Oligopeptidase A N-terminal" evidence="11">
    <location>
        <begin position="702"/>
        <end position="816"/>
    </location>
</feature>
<dbReference type="InterPro" id="IPR045666">
    <property type="entry name" value="OpdA_N"/>
</dbReference>
<sequence length="1346" mass="152381">MAAAVDDLSLETNPLLQDFEFPPFDVVEPKHVRPGIRALLKKLDSELDKLEKTVEPSWPKLVEPLEKIVDRLTVVWGMINHLKAVKDTPELRSAIEEVQPEKVKFQLRLGQSKPLYNAFKAIQESPDWNSLSEACQRIVESQIKEAVLNGVSLEDDKRDQFNKIEQELEKLSQKFSENVLDSTKKFEKLITDKKEIDGLPATALGLAAQTAVSKGHENATAENGPWIITLDAPSFMAVMQHARNRALREEVYRAYITRAASGDLDNTPIIDQILKLRLEKAKLLGYNNYAEVSMATKMATVDKAVELLEKLRSASWNPAVQDMEDLKNFSKDQGALEADDLRHWDTSFWSERLRESKYDINEEELRPYFSLPKVMDGLFNLAKMLFGIDIESADDLAPVWNNDVRFYCVKDSSGSPIAYFYFDPYSRPSEKRGGAWMDEVVSRSRVLAHNGSTSRLPIAHMVCNQTPPVGDKPSLMTFREVETVFHEFGHALQHMLTKEDEGLVSGIRGIEWDAVELPSQFMENWCYHKDTLMSIAKHYETGESLPEDVYLKLLAARTFRAGSLSLRQIKFASVDLELHTNYVPSGSESIYDVDQRVSKRTQIIPPLPEDRFLCSFSHIFGGGYAAGYYSYKWAEVLSADAFSAFEDAGLDDKKAVKDTGHKFRETILALGGGKPPLEVFVEFRGREPSPEALLRHNGLLPENDLDQLEKTAVPSWQKLVEPLEKIIDRLFVVWGMIIHLKAVKDTPELRSAIEEVQPERVKFSLRLGQSKPIYNAFKAIRESPDWHSLSEARKRVVELHIRDSVLTGVSLEDDKRDQFNKIEQELKNLSKKFDENVLDATKKFEKVIIEKKEIEGLPATALSLAAQKAVSKGNENATAENGPWLITLDAPSYNSVMRHARNCALREEVYRAYVTRASIGDLDNTPIIEQILKLRLENAMLLDYNNFAELSMATKMATVNKAVELQEKLCSASWNHAIEDMEDLKSFLKGQGAIEADDLRPWDIDFWSERLRESKYDINEEDLRPYFSLPKVMDGLFNLAKILFGIDIEPAYGLAPVWNMDVRFYCVKDSLSSPIAYFYFDPYSRPSEKRGGAWMSGVISRSRVLSNNGSTARLPIANIVCNQTPPVGDKPSLMTFREVETVFHEFGHALQHMLTKQDESLVAGTRKIEWDAVELPSQFMENWCYHRDTLMSLAKHYKTGESLPEDIYLKLVSARNFRAGSLTLRQVRLGSVDLELHTKYVPGGSESIHDVAQRIAKRGEVIPLLPDDRFLCSFNHIFADSCESGGYAAGYYSYQWAKVLSADAFSAFEDAGLDDSKAVEDTGHRFRETILALGGGKPALEVFMEF</sequence>
<dbReference type="Proteomes" id="UP001064489">
    <property type="component" value="Chromosome 10"/>
</dbReference>
<dbReference type="InterPro" id="IPR024079">
    <property type="entry name" value="MetalloPept_cat_dom_sf"/>
</dbReference>
<evidence type="ECO:0000313" key="12">
    <source>
        <dbReference type="EMBL" id="KAI9165352.1"/>
    </source>
</evidence>
<evidence type="ECO:0000256" key="1">
    <source>
        <dbReference type="ARBA" id="ARBA00006040"/>
    </source>
</evidence>
<evidence type="ECO:0000256" key="6">
    <source>
        <dbReference type="ARBA" id="ARBA00023049"/>
    </source>
</evidence>
<evidence type="ECO:0000259" key="10">
    <source>
        <dbReference type="Pfam" id="PF01432"/>
    </source>
</evidence>
<evidence type="ECO:0000256" key="5">
    <source>
        <dbReference type="ARBA" id="ARBA00022833"/>
    </source>
</evidence>
<dbReference type="InterPro" id="IPR024077">
    <property type="entry name" value="Neurolysin/TOP_dom2"/>
</dbReference>
<dbReference type="InterPro" id="IPR001567">
    <property type="entry name" value="Pept_M3A_M3B_dom"/>
</dbReference>
<evidence type="ECO:0000256" key="9">
    <source>
        <dbReference type="RuleBase" id="RU003435"/>
    </source>
</evidence>
<evidence type="ECO:0000259" key="11">
    <source>
        <dbReference type="Pfam" id="PF19310"/>
    </source>
</evidence>
<evidence type="ECO:0000256" key="3">
    <source>
        <dbReference type="ARBA" id="ARBA00022723"/>
    </source>
</evidence>
<dbReference type="PANTHER" id="PTHR11804:SF83">
    <property type="entry name" value="LD37516P"/>
    <property type="match status" value="1"/>
</dbReference>
<protein>
    <recommendedName>
        <fullName evidence="8">oligopeptidase A</fullName>
        <ecNumber evidence="8">3.4.24.70</ecNumber>
    </recommendedName>
</protein>
<dbReference type="Gene3D" id="3.40.390.10">
    <property type="entry name" value="Collagenase (Catalytic Domain)"/>
    <property type="match status" value="1"/>
</dbReference>
<dbReference type="FunFam" id="1.10.1370.40:FF:000006">
    <property type="entry name" value="Organellar oligopeptidase A, chloroplastic/mitochondrial"/>
    <property type="match status" value="1"/>
</dbReference>
<dbReference type="PANTHER" id="PTHR11804">
    <property type="entry name" value="PROTEASE M3 THIMET OLIGOPEPTIDASE-RELATED"/>
    <property type="match status" value="1"/>
</dbReference>
<dbReference type="Pfam" id="PF19310">
    <property type="entry name" value="TOP_N"/>
    <property type="match status" value="2"/>
</dbReference>
<dbReference type="GO" id="GO:0004222">
    <property type="term" value="F:metalloendopeptidase activity"/>
    <property type="evidence" value="ECO:0007669"/>
    <property type="project" value="UniProtKB-EC"/>
</dbReference>
<dbReference type="InterPro" id="IPR034005">
    <property type="entry name" value="M3A_DCP"/>
</dbReference>
<dbReference type="CDD" id="cd06456">
    <property type="entry name" value="M3A_DCP"/>
    <property type="match status" value="2"/>
</dbReference>
<dbReference type="SUPFAM" id="SSF55486">
    <property type="entry name" value="Metalloproteases ('zincins'), catalytic domain"/>
    <property type="match status" value="2"/>
</dbReference>
<reference evidence="12" key="2">
    <citation type="submission" date="2023-02" db="EMBL/GenBank/DDBJ databases">
        <authorList>
            <person name="Swenson N.G."/>
            <person name="Wegrzyn J.L."/>
            <person name="Mcevoy S.L."/>
        </authorList>
    </citation>
    <scope>NUCLEOTIDE SEQUENCE</scope>
    <source>
        <strain evidence="12">91603</strain>
        <tissue evidence="12">Leaf</tissue>
    </source>
</reference>
<keyword evidence="5 9" id="KW-0862">Zinc</keyword>
<dbReference type="EMBL" id="JAJSOW010000105">
    <property type="protein sequence ID" value="KAI9165352.1"/>
    <property type="molecule type" value="Genomic_DNA"/>
</dbReference>
<dbReference type="Gene3D" id="1.10.1370.40">
    <property type="match status" value="3"/>
</dbReference>
<evidence type="ECO:0000256" key="2">
    <source>
        <dbReference type="ARBA" id="ARBA00022670"/>
    </source>
</evidence>
<dbReference type="FunFam" id="1.10.1370.40:FF:000009">
    <property type="entry name" value="Zincin-like metalloproteases family protein"/>
    <property type="match status" value="2"/>
</dbReference>
<dbReference type="GO" id="GO:0006518">
    <property type="term" value="P:peptide metabolic process"/>
    <property type="evidence" value="ECO:0007669"/>
    <property type="project" value="TreeGrafter"/>
</dbReference>
<feature type="domain" description="Peptidase M3A/M3B catalytic" evidence="10">
    <location>
        <begin position="238"/>
        <end position="698"/>
    </location>
</feature>
<dbReference type="FunFam" id="1.10.1370.40:FF:000005">
    <property type="entry name" value="Organellar oligopeptidase A, chloroplastic/mitochondrial"/>
    <property type="match status" value="1"/>
</dbReference>
<comment type="caution">
    <text evidence="12">The sequence shown here is derived from an EMBL/GenBank/DDBJ whole genome shotgun (WGS) entry which is preliminary data.</text>
</comment>
<dbReference type="GO" id="GO:0046872">
    <property type="term" value="F:metal ion binding"/>
    <property type="evidence" value="ECO:0007669"/>
    <property type="project" value="UniProtKB-UniRule"/>
</dbReference>
<organism evidence="12 13">
    <name type="scientific">Acer negundo</name>
    <name type="common">Box elder</name>
    <dbReference type="NCBI Taxonomy" id="4023"/>
    <lineage>
        <taxon>Eukaryota</taxon>
        <taxon>Viridiplantae</taxon>
        <taxon>Streptophyta</taxon>
        <taxon>Embryophyta</taxon>
        <taxon>Tracheophyta</taxon>
        <taxon>Spermatophyta</taxon>
        <taxon>Magnoliopsida</taxon>
        <taxon>eudicotyledons</taxon>
        <taxon>Gunneridae</taxon>
        <taxon>Pentapetalae</taxon>
        <taxon>rosids</taxon>
        <taxon>malvids</taxon>
        <taxon>Sapindales</taxon>
        <taxon>Sapindaceae</taxon>
        <taxon>Hippocastanoideae</taxon>
        <taxon>Acereae</taxon>
        <taxon>Acer</taxon>
    </lineage>
</organism>
<evidence type="ECO:0000256" key="4">
    <source>
        <dbReference type="ARBA" id="ARBA00022801"/>
    </source>
</evidence>
<keyword evidence="2 9" id="KW-0645">Protease</keyword>
<feature type="domain" description="Peptidase M3A/M3B catalytic" evidence="10">
    <location>
        <begin position="896"/>
        <end position="1346"/>
    </location>
</feature>
<dbReference type="GO" id="GO:0005829">
    <property type="term" value="C:cytosol"/>
    <property type="evidence" value="ECO:0007669"/>
    <property type="project" value="UniProtKB-ARBA"/>
</dbReference>
<evidence type="ECO:0000256" key="7">
    <source>
        <dbReference type="ARBA" id="ARBA00024603"/>
    </source>
</evidence>
<comment type="cofactor">
    <cofactor evidence="9">
        <name>Zn(2+)</name>
        <dbReference type="ChEBI" id="CHEBI:29105"/>
    </cofactor>
    <text evidence="9">Binds 1 zinc ion.</text>
</comment>
<dbReference type="Pfam" id="PF01432">
    <property type="entry name" value="Peptidase_M3"/>
    <property type="match status" value="2"/>
</dbReference>
<feature type="domain" description="Oligopeptidase A N-terminal" evidence="11">
    <location>
        <begin position="36"/>
        <end position="158"/>
    </location>
</feature>
<dbReference type="InterPro" id="IPR045090">
    <property type="entry name" value="Pept_M3A_M3B"/>
</dbReference>
<keyword evidence="6 9" id="KW-0482">Metalloprotease</keyword>
<dbReference type="FunFam" id="3.40.390.10:FF:000009">
    <property type="entry name" value="Oligopeptidase A"/>
    <property type="match status" value="2"/>
</dbReference>
<reference evidence="12" key="1">
    <citation type="journal article" date="2022" name="Plant J.">
        <title>Strategies of tolerance reflected in two North American maple genomes.</title>
        <authorList>
            <person name="McEvoy S.L."/>
            <person name="Sezen U.U."/>
            <person name="Trouern-Trend A."/>
            <person name="McMahon S.M."/>
            <person name="Schaberg P.G."/>
            <person name="Yang J."/>
            <person name="Wegrzyn J.L."/>
            <person name="Swenson N.G."/>
        </authorList>
    </citation>
    <scope>NUCLEOTIDE SEQUENCE</scope>
    <source>
        <strain evidence="12">91603</strain>
    </source>
</reference>
<keyword evidence="13" id="KW-1185">Reference proteome</keyword>
<dbReference type="EC" id="3.4.24.70" evidence="8"/>
<comment type="similarity">
    <text evidence="1 9">Belongs to the peptidase M3 family.</text>
</comment>
<comment type="catalytic activity">
    <reaction evidence="7">
        <text>Hydrolysis of oligopeptides, with broad specificity. Gly or Ala commonly occur as P1 or P1' residues, but more distant residues are also important, as is shown by the fact that Z-Gly-Pro-Gly-|-Gly-Pro-Ala is cleaved, but not Z-(Gly)(5).</text>
        <dbReference type="EC" id="3.4.24.70"/>
    </reaction>
</comment>
<dbReference type="GO" id="GO:0006508">
    <property type="term" value="P:proteolysis"/>
    <property type="evidence" value="ECO:0007669"/>
    <property type="project" value="UniProtKB-KW"/>
</dbReference>
<proteinExistence type="inferred from homology"/>
<name>A0AAD5IJI6_ACENE</name>
<gene>
    <name evidence="12" type="ORF">LWI28_012384</name>
</gene>
<evidence type="ECO:0000313" key="13">
    <source>
        <dbReference type="Proteomes" id="UP001064489"/>
    </source>
</evidence>
<keyword evidence="3 9" id="KW-0479">Metal-binding</keyword>
<dbReference type="Gene3D" id="1.10.1370.10">
    <property type="entry name" value="Neurolysin, domain 3"/>
    <property type="match status" value="1"/>
</dbReference>
<accession>A0AAD5IJI6</accession>
<evidence type="ECO:0000256" key="8">
    <source>
        <dbReference type="ARBA" id="ARBA00026100"/>
    </source>
</evidence>